<dbReference type="Proteomes" id="UP000028839">
    <property type="component" value="Unassembled WGS sequence"/>
</dbReference>
<dbReference type="AlphaFoldDB" id="A0A0E2Z8X7"/>
<dbReference type="EMBL" id="JPGN01000027">
    <property type="protein sequence ID" value="KFI20135.1"/>
    <property type="molecule type" value="Genomic_DNA"/>
</dbReference>
<dbReference type="OrthoDB" id="9770889at2"/>
<proteinExistence type="predicted"/>
<organism evidence="1 2">
    <name type="scientific">Nitrosococcus oceani C-27</name>
    <dbReference type="NCBI Taxonomy" id="314279"/>
    <lineage>
        <taxon>Bacteria</taxon>
        <taxon>Pseudomonadati</taxon>
        <taxon>Pseudomonadota</taxon>
        <taxon>Gammaproteobacteria</taxon>
        <taxon>Chromatiales</taxon>
        <taxon>Chromatiaceae</taxon>
        <taxon>Nitrosococcus</taxon>
    </lineage>
</organism>
<gene>
    <name evidence="1" type="ORF">IB75_04760</name>
</gene>
<evidence type="ECO:0000313" key="2">
    <source>
        <dbReference type="Proteomes" id="UP000028839"/>
    </source>
</evidence>
<accession>A0A0E2Z8X7</accession>
<evidence type="ECO:0000313" key="1">
    <source>
        <dbReference type="EMBL" id="KFI20135.1"/>
    </source>
</evidence>
<dbReference type="HOGENOM" id="CLU_073059_0_0_6"/>
<protein>
    <submittedName>
        <fullName evidence="1">Uncharacterized protein</fullName>
    </submittedName>
</protein>
<comment type="caution">
    <text evidence="1">The sequence shown here is derived from an EMBL/GenBank/DDBJ whole genome shotgun (WGS) entry which is preliminary data.</text>
</comment>
<sequence>MKTLSLTAWFWLTLAGYLAIAGGTGLAFAEETHIMIRARAVDAKFIGSGVGGMRAVVEDPKTGVILDEGEIRGSTGDTTLLMRTPPERGQQIATEATAGYLATVNIERPRLLRFRIWGPLGAHQSQQEAAVTSWVIPGRDIIGDGIIINLPGFIVDAWTHVSRDNQVHIHAKITMMCGCPIMKDGLWPPDRLEVKAILTQNGEKLREITLPFAGPANLFQGKTSIKEPGIYEIIVYSYDKTTGNTGANQTMVQIASE</sequence>
<reference evidence="1 2" key="1">
    <citation type="submission" date="2014-07" db="EMBL/GenBank/DDBJ databases">
        <title>Comparative analysis of Nitrosococcus oceani genome inventories of strains from Pacific and Atlantic gyres.</title>
        <authorList>
            <person name="Lim C.K."/>
            <person name="Wang L."/>
            <person name="Sayavedra-Soto L.A."/>
            <person name="Klotz M.G."/>
        </authorList>
    </citation>
    <scope>NUCLEOTIDE SEQUENCE [LARGE SCALE GENOMIC DNA]</scope>
    <source>
        <strain evidence="1 2">C-27</strain>
    </source>
</reference>
<name>A0A0E2Z8X7_9GAMM</name>